<proteinExistence type="predicted"/>
<reference evidence="2" key="1">
    <citation type="submission" date="2022-11" db="UniProtKB">
        <authorList>
            <consortium name="WormBaseParasite"/>
        </authorList>
    </citation>
    <scope>IDENTIFICATION</scope>
</reference>
<evidence type="ECO:0000313" key="2">
    <source>
        <dbReference type="WBParaSite" id="nRc.2.0.1.t30439-RA"/>
    </source>
</evidence>
<dbReference type="AlphaFoldDB" id="A0A915JWP2"/>
<accession>A0A915JWP2</accession>
<organism evidence="1 2">
    <name type="scientific">Romanomermis culicivorax</name>
    <name type="common">Nematode worm</name>
    <dbReference type="NCBI Taxonomy" id="13658"/>
    <lineage>
        <taxon>Eukaryota</taxon>
        <taxon>Metazoa</taxon>
        <taxon>Ecdysozoa</taxon>
        <taxon>Nematoda</taxon>
        <taxon>Enoplea</taxon>
        <taxon>Dorylaimia</taxon>
        <taxon>Mermithida</taxon>
        <taxon>Mermithoidea</taxon>
        <taxon>Mermithidae</taxon>
        <taxon>Romanomermis</taxon>
    </lineage>
</organism>
<dbReference type="WBParaSite" id="nRc.2.0.1.t30439-RA">
    <property type="protein sequence ID" value="nRc.2.0.1.t30439-RA"/>
    <property type="gene ID" value="nRc.2.0.1.g30439"/>
</dbReference>
<protein>
    <submittedName>
        <fullName evidence="2">Uncharacterized protein</fullName>
    </submittedName>
</protein>
<name>A0A915JWP2_ROMCU</name>
<evidence type="ECO:0000313" key="1">
    <source>
        <dbReference type="Proteomes" id="UP000887565"/>
    </source>
</evidence>
<sequence length="67" mass="7914">MNAATVSDDLKLILKINEESTTLRWGFVHALLLEIRRRKGSSIRMVEKIERVKFIPKSQRSFEDQQR</sequence>
<dbReference type="Proteomes" id="UP000887565">
    <property type="component" value="Unplaced"/>
</dbReference>
<keyword evidence="1" id="KW-1185">Reference proteome</keyword>